<feature type="compositionally biased region" description="Polar residues" evidence="2">
    <location>
        <begin position="654"/>
        <end position="666"/>
    </location>
</feature>
<dbReference type="CDD" id="cd21134">
    <property type="entry name" value="YTH"/>
    <property type="match status" value="1"/>
</dbReference>
<sequence length="735" mass="81903">MPFIAFHTFTDCISALSRGDCILWIFRNIMISYLERSSAFLPPRLIIHLFMPQLGHEVQGTSSMYYVVPNYGIGHSPHGPHPLHPCAIGDGRFVRTQEYHAETVEHTYHQPVPTPHCSARPSAADRTPANTAQYLGYTNGLFVPGGLQLTVSVTSERGVAWNQSLQQATIASMEFQSHTSLPERGVTWNQSLQQATISSMEFQSHTSLPKEQPHRPAPWKRQLSGGARAPARLPRARRAPHQSPKAAAPSVRSSLQTSLSYNNEVSNVGSDLCEMQSTERSQPYARTSSYANRRYSSMSQQNTSKAKMPIGSTPPEIVVKSYTSRLLIGNPEGKIVIRSDQYNRHDFQVVYPNAKFFVIKSYDEADIHKSIKYGVWSTSSTGSQKLDIAFREAQAIAASSSTLCPVFLFFSVNASYNFCGVAEMVGPVDYQNDMDFWCMDRWIGSFPVKWHIIKNVHNSTFRSILLQNNEDKPVTSSRDTQEIHYTPGTTMLELFKYTRADGCVLDSFMVHEEKEARRLQKFKLRRGAPHFIPAWHGPRPSRHVLPKSDSVVMDIITSECETNNLTDKLQNLNLEKNQASWQEFGNLTSVASNTNRQKEWYCYGTQAHGKTNKDTVKAIPSPTRAYHPMTPPNQKSALDGEQRRWKKVEIAPTENPQPETVASASSKAPPEEHQQGGKSTLAHSASGTPEMTCEEQKIFGKACPPVAVSTSKACSEPLPGVLAIGSMLVPITTSN</sequence>
<comment type="caution">
    <text evidence="4">The sequence shown here is derived from an EMBL/GenBank/DDBJ whole genome shotgun (WGS) entry which is preliminary data.</text>
</comment>
<dbReference type="GO" id="GO:0005737">
    <property type="term" value="C:cytoplasm"/>
    <property type="evidence" value="ECO:0007669"/>
    <property type="project" value="TreeGrafter"/>
</dbReference>
<accession>A0A811SJR3</accession>
<evidence type="ECO:0000313" key="4">
    <source>
        <dbReference type="EMBL" id="CAD6341504.1"/>
    </source>
</evidence>
<feature type="region of interest" description="Disordered" evidence="2">
    <location>
        <begin position="612"/>
        <end position="689"/>
    </location>
</feature>
<keyword evidence="1" id="KW-0694">RNA-binding</keyword>
<dbReference type="GO" id="GO:0003729">
    <property type="term" value="F:mRNA binding"/>
    <property type="evidence" value="ECO:0007669"/>
    <property type="project" value="UniProtKB-UniRule"/>
</dbReference>
<keyword evidence="5" id="KW-1185">Reference proteome</keyword>
<reference evidence="4" key="1">
    <citation type="submission" date="2020-10" db="EMBL/GenBank/DDBJ databases">
        <authorList>
            <person name="Han B."/>
            <person name="Lu T."/>
            <person name="Zhao Q."/>
            <person name="Huang X."/>
            <person name="Zhao Y."/>
        </authorList>
    </citation>
    <scope>NUCLEOTIDE SEQUENCE</scope>
</reference>
<evidence type="ECO:0000256" key="2">
    <source>
        <dbReference type="SAM" id="MobiDB-lite"/>
    </source>
</evidence>
<comment type="similarity">
    <text evidence="1">Belongs to the YTHDF family.</text>
</comment>
<evidence type="ECO:0000259" key="3">
    <source>
        <dbReference type="PROSITE" id="PS50882"/>
    </source>
</evidence>
<dbReference type="InterPro" id="IPR045168">
    <property type="entry name" value="YTH_prot"/>
</dbReference>
<dbReference type="GO" id="GO:0061157">
    <property type="term" value="P:mRNA destabilization"/>
    <property type="evidence" value="ECO:0007669"/>
    <property type="project" value="TreeGrafter"/>
</dbReference>
<feature type="compositionally biased region" description="Polar residues" evidence="2">
    <location>
        <begin position="676"/>
        <end position="689"/>
    </location>
</feature>
<dbReference type="EMBL" id="CAJGYO010000228">
    <property type="protein sequence ID" value="CAD6341504.1"/>
    <property type="molecule type" value="Genomic_DNA"/>
</dbReference>
<dbReference type="AlphaFoldDB" id="A0A811SJR3"/>
<dbReference type="PANTHER" id="PTHR12357:SF92">
    <property type="entry name" value="YTH DOMAIN-CONTAINING FAMILY PROTEIN"/>
    <property type="match status" value="1"/>
</dbReference>
<dbReference type="OrthoDB" id="306690at2759"/>
<evidence type="ECO:0000313" key="5">
    <source>
        <dbReference type="Proteomes" id="UP000604825"/>
    </source>
</evidence>
<comment type="function">
    <text evidence="1">Specifically recognizes and binds N6-methyladenosine (m6A)-containing RNAs, and regulates mRNA stability. M6A is a modification present at internal sites of mRNAs and some non-coding RNAs and plays a role in mRNA stability and processing.</text>
</comment>
<dbReference type="Pfam" id="PF04146">
    <property type="entry name" value="YTH"/>
    <property type="match status" value="1"/>
</dbReference>
<dbReference type="InterPro" id="IPR007275">
    <property type="entry name" value="YTH_domain"/>
</dbReference>
<organism evidence="4 5">
    <name type="scientific">Miscanthus lutarioriparius</name>
    <dbReference type="NCBI Taxonomy" id="422564"/>
    <lineage>
        <taxon>Eukaryota</taxon>
        <taxon>Viridiplantae</taxon>
        <taxon>Streptophyta</taxon>
        <taxon>Embryophyta</taxon>
        <taxon>Tracheophyta</taxon>
        <taxon>Spermatophyta</taxon>
        <taxon>Magnoliopsida</taxon>
        <taxon>Liliopsida</taxon>
        <taxon>Poales</taxon>
        <taxon>Poaceae</taxon>
        <taxon>PACMAD clade</taxon>
        <taxon>Panicoideae</taxon>
        <taxon>Andropogonodae</taxon>
        <taxon>Andropogoneae</taxon>
        <taxon>Saccharinae</taxon>
        <taxon>Miscanthus</taxon>
    </lineage>
</organism>
<evidence type="ECO:0000256" key="1">
    <source>
        <dbReference type="RuleBase" id="RU369095"/>
    </source>
</evidence>
<dbReference type="Proteomes" id="UP000604825">
    <property type="component" value="Unassembled WGS sequence"/>
</dbReference>
<gene>
    <name evidence="4" type="ORF">NCGR_LOCUS65602</name>
</gene>
<name>A0A811SJR3_9POAL</name>
<feature type="region of interest" description="Disordered" evidence="2">
    <location>
        <begin position="201"/>
        <end position="253"/>
    </location>
</feature>
<protein>
    <recommendedName>
        <fullName evidence="1">YTH domain-containing family protein</fullName>
    </recommendedName>
</protein>
<feature type="domain" description="YTH" evidence="3">
    <location>
        <begin position="354"/>
        <end position="495"/>
    </location>
</feature>
<dbReference type="PANTHER" id="PTHR12357">
    <property type="entry name" value="YTH YT521-B HOMOLOGY DOMAIN-CONTAINING"/>
    <property type="match status" value="1"/>
</dbReference>
<dbReference type="GO" id="GO:1990247">
    <property type="term" value="F:N6-methyladenosine-containing RNA reader activity"/>
    <property type="evidence" value="ECO:0007669"/>
    <property type="project" value="UniProtKB-UniRule"/>
</dbReference>
<dbReference type="PROSITE" id="PS50882">
    <property type="entry name" value="YTH"/>
    <property type="match status" value="1"/>
</dbReference>
<feature type="compositionally biased region" description="Basic and acidic residues" evidence="2">
    <location>
        <begin position="638"/>
        <end position="649"/>
    </location>
</feature>
<dbReference type="Gene3D" id="3.10.590.10">
    <property type="entry name" value="ph1033 like domains"/>
    <property type="match status" value="1"/>
</dbReference>
<proteinExistence type="inferred from homology"/>